<dbReference type="Proteomes" id="UP001432322">
    <property type="component" value="Unassembled WGS sequence"/>
</dbReference>
<gene>
    <name evidence="1" type="ORF">PFISCL1PPCAC_19219</name>
</gene>
<dbReference type="EMBL" id="BTSY01000005">
    <property type="protein sequence ID" value="GMT27922.1"/>
    <property type="molecule type" value="Genomic_DNA"/>
</dbReference>
<protein>
    <submittedName>
        <fullName evidence="1">Uncharacterized protein</fullName>
    </submittedName>
</protein>
<name>A0AAV5W7W2_9BILA</name>
<reference evidence="1" key="1">
    <citation type="submission" date="2023-10" db="EMBL/GenBank/DDBJ databases">
        <title>Genome assembly of Pristionchus species.</title>
        <authorList>
            <person name="Yoshida K."/>
            <person name="Sommer R.J."/>
        </authorList>
    </citation>
    <scope>NUCLEOTIDE SEQUENCE</scope>
    <source>
        <strain evidence="1">RS5133</strain>
    </source>
</reference>
<dbReference type="AlphaFoldDB" id="A0AAV5W7W2"/>
<accession>A0AAV5W7W2</accession>
<organism evidence="1 2">
    <name type="scientific">Pristionchus fissidentatus</name>
    <dbReference type="NCBI Taxonomy" id="1538716"/>
    <lineage>
        <taxon>Eukaryota</taxon>
        <taxon>Metazoa</taxon>
        <taxon>Ecdysozoa</taxon>
        <taxon>Nematoda</taxon>
        <taxon>Chromadorea</taxon>
        <taxon>Rhabditida</taxon>
        <taxon>Rhabditina</taxon>
        <taxon>Diplogasteromorpha</taxon>
        <taxon>Diplogasteroidea</taxon>
        <taxon>Neodiplogasteridae</taxon>
        <taxon>Pristionchus</taxon>
    </lineage>
</organism>
<sequence>RVNRRLNRLELATKNRIDELVVTSDEGSLLVVVKELSGLKSINAKEKKFEDLKEGLRRIAMNRTCRANGIDIGNDINSEESELINIIIDIPANSVNIDSAWEEEEDEVIMDIIKNRPYPIFDQLDYNFLLSICEKRRNICIGLECDSVSVQEWIQIRQKMLSREISTTYLNVSMDESIASSILFAIHGVKFLAIYSAMQSTTRVMFFCSDDGKKILFNEPSDDYRKFSIHVFDGLLLTTFYAFEDFQFNCMLRFGMRLKWCENEE</sequence>
<feature type="non-terminal residue" evidence="1">
    <location>
        <position position="265"/>
    </location>
</feature>
<feature type="non-terminal residue" evidence="1">
    <location>
        <position position="1"/>
    </location>
</feature>
<keyword evidence="2" id="KW-1185">Reference proteome</keyword>
<evidence type="ECO:0000313" key="2">
    <source>
        <dbReference type="Proteomes" id="UP001432322"/>
    </source>
</evidence>
<evidence type="ECO:0000313" key="1">
    <source>
        <dbReference type="EMBL" id="GMT27922.1"/>
    </source>
</evidence>
<proteinExistence type="predicted"/>
<comment type="caution">
    <text evidence="1">The sequence shown here is derived from an EMBL/GenBank/DDBJ whole genome shotgun (WGS) entry which is preliminary data.</text>
</comment>